<dbReference type="InterPro" id="IPR000536">
    <property type="entry name" value="Nucl_hrmn_rcpt_lig-bd"/>
</dbReference>
<dbReference type="Gene3D" id="1.10.565.10">
    <property type="entry name" value="Retinoid X Receptor"/>
    <property type="match status" value="1"/>
</dbReference>
<comment type="caution">
    <text evidence="15">The sequence shown here is derived from an EMBL/GenBank/DDBJ whole genome shotgun (WGS) entry which is preliminary data.</text>
</comment>
<evidence type="ECO:0000256" key="10">
    <source>
        <dbReference type="ARBA" id="ARBA00023242"/>
    </source>
</evidence>
<evidence type="ECO:0000256" key="2">
    <source>
        <dbReference type="ARBA" id="ARBA00005993"/>
    </source>
</evidence>
<dbReference type="Pfam" id="PF00104">
    <property type="entry name" value="Hormone_recep"/>
    <property type="match status" value="1"/>
</dbReference>
<dbReference type="PANTHER" id="PTHR24083">
    <property type="entry name" value="NUCLEAR HORMONE RECEPTOR"/>
    <property type="match status" value="1"/>
</dbReference>
<dbReference type="GO" id="GO:0003700">
    <property type="term" value="F:DNA-binding transcription factor activity"/>
    <property type="evidence" value="ECO:0007669"/>
    <property type="project" value="InterPro"/>
</dbReference>
<keyword evidence="3 11" id="KW-0479">Metal-binding</keyword>
<dbReference type="Gene3D" id="3.30.50.10">
    <property type="entry name" value="Erythroid Transcription Factor GATA-1, subunit A"/>
    <property type="match status" value="1"/>
</dbReference>
<sequence length="631" mass="70536">MLSPDAVLNYFQAVQSMRCGASAMQPSTSTNTSNSTHSTPSQANSTEFNDDEVIKISTSGTKGTSHDSAMWSEVFARMTGQPLAGPPNGNAFCTLTQANPIEPHNLTNHFTKQSNSVSPENLIAGLSSNQCNSWMANDSEPAHFLNGLKMDPSHVHESPEALMEPKYEVFSPPPKFHGSPPIGTTMTSLDGPWIQKHSPIHASSVGASSYASSDSECDKSALDLSPGVDSSSGTCAVCGDASSGYHYDVSSCNGCKTFFRRTVVSGRSFVCRKGGNCQFDKNRRCACRACRFQQCVAVGMNPHAIQYQPSANLTLSIARKRFQRMTASMSKSAIKGGDTDMGNGIIMPKSGLPQMPRQLFGIQDDILKYIGHVLRLEEKHDRLRTSTYFPYDEHLTLAEALKLPTAFGEAEKYPIVEKWPRRPSSDIPRREYRKYGLKFWLFMDIYLGIEYLKTFDVFQELLADEKMALVRSIAVSNFLLTTGYASYIQRHDVVVFPDGTYPFFYRKSDATALEGIIKRGCIPQLQQLKPDQIQFSLLRAITCLNDACEGLSEVSRQRISEQRNKYTKILLHYLQNRHGLENGTKRFGDTLMTVTHLYKQPQFNYEYYTYRSCVMRNVDPSVLLHDVMQNH</sequence>
<keyword evidence="5 11" id="KW-0862">Zinc</keyword>
<feature type="compositionally biased region" description="Low complexity" evidence="12">
    <location>
        <begin position="26"/>
        <end position="41"/>
    </location>
</feature>
<feature type="domain" description="Nuclear receptor" evidence="13">
    <location>
        <begin position="232"/>
        <end position="307"/>
    </location>
</feature>
<gene>
    <name evidence="15" type="ORF">DdX_05842</name>
</gene>
<keyword evidence="4 11" id="KW-0863">Zinc-finger</keyword>
<dbReference type="Proteomes" id="UP001201812">
    <property type="component" value="Unassembled WGS sequence"/>
</dbReference>
<dbReference type="InterPro" id="IPR050274">
    <property type="entry name" value="Nuclear_hormone_rcpt_NR2"/>
</dbReference>
<accession>A0AAD4R990</accession>
<keyword evidence="16" id="KW-1185">Reference proteome</keyword>
<evidence type="ECO:0000313" key="15">
    <source>
        <dbReference type="EMBL" id="KAI1718736.1"/>
    </source>
</evidence>
<dbReference type="InterPro" id="IPR001628">
    <property type="entry name" value="Znf_hrmn_rcpt"/>
</dbReference>
<dbReference type="GO" id="GO:0008270">
    <property type="term" value="F:zinc ion binding"/>
    <property type="evidence" value="ECO:0007669"/>
    <property type="project" value="UniProtKB-KW"/>
</dbReference>
<evidence type="ECO:0000256" key="3">
    <source>
        <dbReference type="ARBA" id="ARBA00022723"/>
    </source>
</evidence>
<keyword evidence="6 11" id="KW-0805">Transcription regulation</keyword>
<dbReference type="SMART" id="SM00430">
    <property type="entry name" value="HOLI"/>
    <property type="match status" value="1"/>
</dbReference>
<evidence type="ECO:0000256" key="12">
    <source>
        <dbReference type="SAM" id="MobiDB-lite"/>
    </source>
</evidence>
<evidence type="ECO:0000256" key="8">
    <source>
        <dbReference type="ARBA" id="ARBA00023163"/>
    </source>
</evidence>
<evidence type="ECO:0000313" key="16">
    <source>
        <dbReference type="Proteomes" id="UP001201812"/>
    </source>
</evidence>
<keyword evidence="7 11" id="KW-0238">DNA-binding</keyword>
<dbReference type="PRINTS" id="PR00047">
    <property type="entry name" value="STROIDFINGER"/>
</dbReference>
<dbReference type="SMART" id="SM00399">
    <property type="entry name" value="ZnF_C4"/>
    <property type="match status" value="1"/>
</dbReference>
<keyword evidence="9 11" id="KW-0675">Receptor</keyword>
<dbReference type="GO" id="GO:0000978">
    <property type="term" value="F:RNA polymerase II cis-regulatory region sequence-specific DNA binding"/>
    <property type="evidence" value="ECO:0007669"/>
    <property type="project" value="InterPro"/>
</dbReference>
<dbReference type="InterPro" id="IPR013088">
    <property type="entry name" value="Znf_NHR/GATA"/>
</dbReference>
<organism evidence="15 16">
    <name type="scientific">Ditylenchus destructor</name>
    <dbReference type="NCBI Taxonomy" id="166010"/>
    <lineage>
        <taxon>Eukaryota</taxon>
        <taxon>Metazoa</taxon>
        <taxon>Ecdysozoa</taxon>
        <taxon>Nematoda</taxon>
        <taxon>Chromadorea</taxon>
        <taxon>Rhabditida</taxon>
        <taxon>Tylenchina</taxon>
        <taxon>Tylenchomorpha</taxon>
        <taxon>Sphaerularioidea</taxon>
        <taxon>Anguinidae</taxon>
        <taxon>Anguininae</taxon>
        <taxon>Ditylenchus</taxon>
    </lineage>
</organism>
<dbReference type="Pfam" id="PF00105">
    <property type="entry name" value="zf-C4"/>
    <property type="match status" value="1"/>
</dbReference>
<evidence type="ECO:0000256" key="11">
    <source>
        <dbReference type="RuleBase" id="RU004334"/>
    </source>
</evidence>
<evidence type="ECO:0000259" key="13">
    <source>
        <dbReference type="PROSITE" id="PS51030"/>
    </source>
</evidence>
<dbReference type="EMBL" id="JAKKPZ010000007">
    <property type="protein sequence ID" value="KAI1718736.1"/>
    <property type="molecule type" value="Genomic_DNA"/>
</dbReference>
<evidence type="ECO:0000256" key="5">
    <source>
        <dbReference type="ARBA" id="ARBA00022833"/>
    </source>
</evidence>
<proteinExistence type="inferred from homology"/>
<comment type="similarity">
    <text evidence="2 11">Belongs to the nuclear hormone receptor family.</text>
</comment>
<dbReference type="InterPro" id="IPR049636">
    <property type="entry name" value="HNF4-like_DBD"/>
</dbReference>
<reference evidence="15" key="1">
    <citation type="submission" date="2022-01" db="EMBL/GenBank/DDBJ databases">
        <title>Genome Sequence Resource for Two Populations of Ditylenchus destructor, the Migratory Endoparasitic Phytonematode.</title>
        <authorList>
            <person name="Zhang H."/>
            <person name="Lin R."/>
            <person name="Xie B."/>
        </authorList>
    </citation>
    <scope>NUCLEOTIDE SEQUENCE</scope>
    <source>
        <strain evidence="15">BazhouSP</strain>
    </source>
</reference>
<evidence type="ECO:0000256" key="6">
    <source>
        <dbReference type="ARBA" id="ARBA00023015"/>
    </source>
</evidence>
<feature type="domain" description="NR LBD" evidence="14">
    <location>
        <begin position="411"/>
        <end position="630"/>
    </location>
</feature>
<evidence type="ECO:0000259" key="14">
    <source>
        <dbReference type="PROSITE" id="PS51843"/>
    </source>
</evidence>
<dbReference type="InterPro" id="IPR035500">
    <property type="entry name" value="NHR-like_dom_sf"/>
</dbReference>
<dbReference type="PROSITE" id="PS51843">
    <property type="entry name" value="NR_LBD"/>
    <property type="match status" value="1"/>
</dbReference>
<comment type="subcellular location">
    <subcellularLocation>
        <location evidence="1 11">Nucleus</location>
    </subcellularLocation>
</comment>
<evidence type="ECO:0000256" key="9">
    <source>
        <dbReference type="ARBA" id="ARBA00023170"/>
    </source>
</evidence>
<name>A0AAD4R990_9BILA</name>
<dbReference type="AlphaFoldDB" id="A0AAD4R990"/>
<dbReference type="SUPFAM" id="SSF48508">
    <property type="entry name" value="Nuclear receptor ligand-binding domain"/>
    <property type="match status" value="1"/>
</dbReference>
<feature type="region of interest" description="Disordered" evidence="12">
    <location>
        <begin position="22"/>
        <end position="50"/>
    </location>
</feature>
<protein>
    <submittedName>
        <fullName evidence="15">Zinc finger, c4 type (Two domains) domain-containing protein</fullName>
    </submittedName>
</protein>
<dbReference type="PROSITE" id="PS00031">
    <property type="entry name" value="NUCLEAR_REC_DBD_1"/>
    <property type="match status" value="1"/>
</dbReference>
<dbReference type="SUPFAM" id="SSF57716">
    <property type="entry name" value="Glucocorticoid receptor-like (DNA-binding domain)"/>
    <property type="match status" value="1"/>
</dbReference>
<evidence type="ECO:0000256" key="4">
    <source>
        <dbReference type="ARBA" id="ARBA00022771"/>
    </source>
</evidence>
<evidence type="ECO:0000256" key="7">
    <source>
        <dbReference type="ARBA" id="ARBA00023125"/>
    </source>
</evidence>
<evidence type="ECO:0000256" key="1">
    <source>
        <dbReference type="ARBA" id="ARBA00004123"/>
    </source>
</evidence>
<dbReference type="CDD" id="cd06157">
    <property type="entry name" value="NR_LBD"/>
    <property type="match status" value="1"/>
</dbReference>
<dbReference type="GO" id="GO:0005634">
    <property type="term" value="C:nucleus"/>
    <property type="evidence" value="ECO:0007669"/>
    <property type="project" value="UniProtKB-SubCell"/>
</dbReference>
<keyword evidence="8 11" id="KW-0804">Transcription</keyword>
<dbReference type="FunFam" id="3.30.50.10:FF:000030">
    <property type="entry name" value="Nuclear Hormone Receptor family"/>
    <property type="match status" value="1"/>
</dbReference>
<dbReference type="CDD" id="cd06960">
    <property type="entry name" value="NR_DBD_HNF4A"/>
    <property type="match status" value="1"/>
</dbReference>
<keyword evidence="10 11" id="KW-0539">Nucleus</keyword>
<dbReference type="PROSITE" id="PS51030">
    <property type="entry name" value="NUCLEAR_REC_DBD_2"/>
    <property type="match status" value="1"/>
</dbReference>